<evidence type="ECO:0000313" key="7">
    <source>
        <dbReference type="Proteomes" id="UP000196027"/>
    </source>
</evidence>
<dbReference type="SUPFAM" id="SSF74650">
    <property type="entry name" value="Galactose mutarotase-like"/>
    <property type="match status" value="1"/>
</dbReference>
<organism evidence="6 7">
    <name type="scientific">Oleiphilus messinensis</name>
    <dbReference type="NCBI Taxonomy" id="141451"/>
    <lineage>
        <taxon>Bacteria</taxon>
        <taxon>Pseudomonadati</taxon>
        <taxon>Pseudomonadota</taxon>
        <taxon>Gammaproteobacteria</taxon>
        <taxon>Oceanospirillales</taxon>
        <taxon>Oleiphilaceae</taxon>
        <taxon>Oleiphilus</taxon>
    </lineage>
</organism>
<comment type="similarity">
    <text evidence="1 2">Belongs to the glycosyl hydrolase 31 family.</text>
</comment>
<dbReference type="CDD" id="cd14752">
    <property type="entry name" value="GH31_N"/>
    <property type="match status" value="1"/>
</dbReference>
<evidence type="ECO:0000256" key="1">
    <source>
        <dbReference type="ARBA" id="ARBA00007806"/>
    </source>
</evidence>
<dbReference type="Pfam" id="PF01055">
    <property type="entry name" value="Glyco_hydro_31_2nd"/>
    <property type="match status" value="1"/>
</dbReference>
<proteinExistence type="inferred from homology"/>
<keyword evidence="7" id="KW-1185">Reference proteome</keyword>
<dbReference type="SUPFAM" id="SSF51011">
    <property type="entry name" value="Glycosyl hydrolase domain"/>
    <property type="match status" value="1"/>
</dbReference>
<reference evidence="6 7" key="1">
    <citation type="submission" date="2017-05" db="EMBL/GenBank/DDBJ databases">
        <title>Genomic insights into alkan degradation activity of Oleiphilus messinensis.</title>
        <authorList>
            <person name="Kozyavkin S.A."/>
            <person name="Slesarev A.I."/>
            <person name="Golyshin P.N."/>
            <person name="Korzhenkov A."/>
            <person name="Golyshina O.N."/>
            <person name="Toshchakov S.V."/>
        </authorList>
    </citation>
    <scope>NUCLEOTIDE SEQUENCE [LARGE SCALE GENOMIC DNA]</scope>
    <source>
        <strain evidence="6 7">ME102</strain>
    </source>
</reference>
<dbReference type="GO" id="GO:0004553">
    <property type="term" value="F:hydrolase activity, hydrolyzing O-glycosyl compounds"/>
    <property type="evidence" value="ECO:0007669"/>
    <property type="project" value="InterPro"/>
</dbReference>
<evidence type="ECO:0000259" key="3">
    <source>
        <dbReference type="Pfam" id="PF01055"/>
    </source>
</evidence>
<dbReference type="SUPFAM" id="SSF51445">
    <property type="entry name" value="(Trans)glycosidases"/>
    <property type="match status" value="1"/>
</dbReference>
<dbReference type="PANTHER" id="PTHR22762:SF165">
    <property type="entry name" value="PUTATIVE (AFU_ORTHOLOGUE AFUA_1G06560)-RELATED"/>
    <property type="match status" value="1"/>
</dbReference>
<dbReference type="GO" id="GO:0005975">
    <property type="term" value="P:carbohydrate metabolic process"/>
    <property type="evidence" value="ECO:0007669"/>
    <property type="project" value="InterPro"/>
</dbReference>
<dbReference type="InterPro" id="IPR017853">
    <property type="entry name" value="GH"/>
</dbReference>
<dbReference type="InterPro" id="IPR013780">
    <property type="entry name" value="Glyco_hydro_b"/>
</dbReference>
<dbReference type="KEGG" id="ome:OLMES_5480"/>
<evidence type="ECO:0000256" key="2">
    <source>
        <dbReference type="RuleBase" id="RU361185"/>
    </source>
</evidence>
<dbReference type="PANTHER" id="PTHR22762">
    <property type="entry name" value="ALPHA-GLUCOSIDASE"/>
    <property type="match status" value="1"/>
</dbReference>
<accession>A0A1Y0IGN8</accession>
<dbReference type="AlphaFoldDB" id="A0A1Y0IGN8"/>
<feature type="domain" description="Glycoside hydrolase family 31 TIM barrel" evidence="3">
    <location>
        <begin position="289"/>
        <end position="612"/>
    </location>
</feature>
<feature type="domain" description="Glycosyl hydrolase family 31 C-terminal" evidence="5">
    <location>
        <begin position="624"/>
        <end position="717"/>
    </location>
</feature>
<sequence>MRTLKNWTTVEQQPHQVTLVCEDGSRFHIFVLEETLFRVLLEPESGLQLPKTWSIAPVSDDSPCPVADTPLQGRPRNGSAALAGFSLPEFTVQDSGEQLIISTSRLRVTISRPLQLQWASCNEANPVEWHIIAEDRPTGAYARSSRTGGIAHFMRCQQHAVDHQSHKIPGREYYFGLGEKAGETNRYGRRFEMRNLDAMGYDAERTDPLYKHIPFYITHLRRNALTASYGLFYDNLSTCWFDLGNEIDNYHAPYRSYRAEAGDLDYYFILGPSVANVTEQFNRLTGGTHIPPKWSLGYSASSMYYTDAENTQALLGEFLAQCDRHQIPCDSFQLSSGYTSIGNKRYVFHWNQQKVPDIQSLCRQFEAQGIKLIANIKPCLLQDHPEYRSLQQDRLFIETSEGVPERSVFWDDEGSHLDFTHPPSLNWWQNKVKSSLLENGIAATWNDNNEFEIWDDRAYCRGFGETIDIRLMRPVLALLMMRASFSAQREFSNGERPFLISRSGCAGMGRYVQTWTGDNKTCWNSLKYNIKMGIGLSLSGVYNFGHDIGGFAGPRPDPELFVRWVQNGALHPRCTIHSWNSDGSVNEPWMYPEVLSEVREALHLRYHLLPLLGHLLWQAHRDARPIITPTFYHFESDPLTLTENDDFMVGDALLVASVVTANSTERQVYLPANQNTWDTTGGWYDFYDHSWYKGEQDITLPAPLNRLPLLARAGSIIPTRNTAGVRNTLHDGHRRWQIFPFKLAGKRDCLLYDEDKNAECKQFKINLECSPEHIKLDIATHQTGATEYEYLELVLPKGEQRPLIVNGQPTGPMARIRVEALVKRTT</sequence>
<dbReference type="InterPro" id="IPR048395">
    <property type="entry name" value="Glyco_hydro_31_C"/>
</dbReference>
<name>A0A1Y0IGN8_9GAMM</name>
<dbReference type="InterPro" id="IPR025887">
    <property type="entry name" value="Glyco_hydro_31_N_dom"/>
</dbReference>
<keyword evidence="2" id="KW-0326">Glycosidase</keyword>
<dbReference type="InterPro" id="IPR011013">
    <property type="entry name" value="Gal_mutarotase_sf_dom"/>
</dbReference>
<protein>
    <submittedName>
        <fullName evidence="6">Glycoside hydrolase family protein</fullName>
    </submittedName>
</protein>
<dbReference type="CDD" id="cd06599">
    <property type="entry name" value="GH31_glycosidase_Aec37"/>
    <property type="match status" value="1"/>
</dbReference>
<keyword evidence="2 6" id="KW-0378">Hydrolase</keyword>
<gene>
    <name evidence="6" type="ORF">OLMES_5480</name>
</gene>
<feature type="domain" description="Glycoside hydrolase family 31 N-terminal" evidence="4">
    <location>
        <begin position="27"/>
        <end position="242"/>
    </location>
</feature>
<dbReference type="Proteomes" id="UP000196027">
    <property type="component" value="Chromosome"/>
</dbReference>
<dbReference type="OrthoDB" id="176168at2"/>
<dbReference type="Pfam" id="PF13802">
    <property type="entry name" value="Gal_mutarotas_2"/>
    <property type="match status" value="1"/>
</dbReference>
<dbReference type="RefSeq" id="WP_087464703.1">
    <property type="nucleotide sequence ID" value="NZ_CP021425.1"/>
</dbReference>
<dbReference type="GO" id="GO:0030246">
    <property type="term" value="F:carbohydrate binding"/>
    <property type="evidence" value="ECO:0007669"/>
    <property type="project" value="InterPro"/>
</dbReference>
<evidence type="ECO:0000313" key="6">
    <source>
        <dbReference type="EMBL" id="ARU59460.1"/>
    </source>
</evidence>
<evidence type="ECO:0000259" key="4">
    <source>
        <dbReference type="Pfam" id="PF13802"/>
    </source>
</evidence>
<dbReference type="Pfam" id="PF21365">
    <property type="entry name" value="Glyco_hydro_31_3rd"/>
    <property type="match status" value="1"/>
</dbReference>
<evidence type="ECO:0000259" key="5">
    <source>
        <dbReference type="Pfam" id="PF21365"/>
    </source>
</evidence>
<dbReference type="Gene3D" id="2.60.40.1180">
    <property type="entry name" value="Golgi alpha-mannosidase II"/>
    <property type="match status" value="1"/>
</dbReference>
<dbReference type="Gene3D" id="3.20.20.80">
    <property type="entry name" value="Glycosidases"/>
    <property type="match status" value="1"/>
</dbReference>
<dbReference type="Gene3D" id="2.60.40.1760">
    <property type="entry name" value="glycosyl hydrolase (family 31)"/>
    <property type="match status" value="1"/>
</dbReference>
<dbReference type="InterPro" id="IPR000322">
    <property type="entry name" value="Glyco_hydro_31_TIM"/>
</dbReference>
<dbReference type="EMBL" id="CP021425">
    <property type="protein sequence ID" value="ARU59460.1"/>
    <property type="molecule type" value="Genomic_DNA"/>
</dbReference>